<gene>
    <name evidence="1" type="ORF">ES319_D08G092900v1</name>
</gene>
<evidence type="ECO:0000313" key="2">
    <source>
        <dbReference type="Proteomes" id="UP000327439"/>
    </source>
</evidence>
<protein>
    <submittedName>
        <fullName evidence="1">Uncharacterized protein</fullName>
    </submittedName>
</protein>
<evidence type="ECO:0000313" key="1">
    <source>
        <dbReference type="EMBL" id="KAB2016382.1"/>
    </source>
</evidence>
<sequence length="83" mass="9120">MTPISTKKKRRIVRQMAENLMHALQYNSYGGGAVALKTGQAMASALNVVQTSHSYGDLMLLMKAAELQQVCAALGGFFYYVFK</sequence>
<name>A0A5J5QBI9_GOSBA</name>
<proteinExistence type="predicted"/>
<accession>A0A5J5QBI9</accession>
<dbReference type="OrthoDB" id="272512at2759"/>
<dbReference type="EMBL" id="CM018222">
    <property type="protein sequence ID" value="KAB2016382.1"/>
    <property type="molecule type" value="Genomic_DNA"/>
</dbReference>
<organism evidence="1 2">
    <name type="scientific">Gossypium barbadense</name>
    <name type="common">Sea Island cotton</name>
    <name type="synonym">Hibiscus barbadensis</name>
    <dbReference type="NCBI Taxonomy" id="3634"/>
    <lineage>
        <taxon>Eukaryota</taxon>
        <taxon>Viridiplantae</taxon>
        <taxon>Streptophyta</taxon>
        <taxon>Embryophyta</taxon>
        <taxon>Tracheophyta</taxon>
        <taxon>Spermatophyta</taxon>
        <taxon>Magnoliopsida</taxon>
        <taxon>eudicotyledons</taxon>
        <taxon>Gunneridae</taxon>
        <taxon>Pentapetalae</taxon>
        <taxon>rosids</taxon>
        <taxon>malvids</taxon>
        <taxon>Malvales</taxon>
        <taxon>Malvaceae</taxon>
        <taxon>Malvoideae</taxon>
        <taxon>Gossypium</taxon>
    </lineage>
</organism>
<keyword evidence="2" id="KW-1185">Reference proteome</keyword>
<reference evidence="2" key="1">
    <citation type="journal article" date="2020" name="Nat. Genet.">
        <title>Genomic diversifications of five Gossypium allopolyploid species and their impact on cotton improvement.</title>
        <authorList>
            <person name="Chen Z.J."/>
            <person name="Sreedasyam A."/>
            <person name="Ando A."/>
            <person name="Song Q."/>
            <person name="De Santiago L.M."/>
            <person name="Hulse-Kemp A.M."/>
            <person name="Ding M."/>
            <person name="Ye W."/>
            <person name="Kirkbride R.C."/>
            <person name="Jenkins J."/>
            <person name="Plott C."/>
            <person name="Lovell J."/>
            <person name="Lin Y.M."/>
            <person name="Vaughn R."/>
            <person name="Liu B."/>
            <person name="Simpson S."/>
            <person name="Scheffler B.E."/>
            <person name="Wen L."/>
            <person name="Saski C.A."/>
            <person name="Grover C.E."/>
            <person name="Hu G."/>
            <person name="Conover J.L."/>
            <person name="Carlson J.W."/>
            <person name="Shu S."/>
            <person name="Boston L.B."/>
            <person name="Williams M."/>
            <person name="Peterson D.G."/>
            <person name="McGee K."/>
            <person name="Jones D.C."/>
            <person name="Wendel J.F."/>
            <person name="Stelly D.M."/>
            <person name="Grimwood J."/>
            <person name="Schmutz J."/>
        </authorList>
    </citation>
    <scope>NUCLEOTIDE SEQUENCE [LARGE SCALE GENOMIC DNA]</scope>
    <source>
        <strain evidence="2">cv. 3-79</strain>
    </source>
</reference>
<dbReference type="Proteomes" id="UP000327439">
    <property type="component" value="Chromosome D08"/>
</dbReference>
<dbReference type="AlphaFoldDB" id="A0A5J5QBI9"/>